<gene>
    <name evidence="2" type="ORF">ABT39_MTgene4644</name>
</gene>
<accession>A0A101M071</accession>
<evidence type="ECO:0000256" key="1">
    <source>
        <dbReference type="SAM" id="MobiDB-lite"/>
    </source>
</evidence>
<reference evidence="2" key="1">
    <citation type="journal article" date="2015" name="Genome Biol. Evol.">
        <title>Organellar Genomes of White Spruce (Picea glauca): Assembly and Annotation.</title>
        <authorList>
            <person name="Jackman S.D."/>
            <person name="Warren R.L."/>
            <person name="Gibb E.A."/>
            <person name="Vandervalk B.P."/>
            <person name="Mohamadi H."/>
            <person name="Chu J."/>
            <person name="Raymond A."/>
            <person name="Pleasance S."/>
            <person name="Coope R."/>
            <person name="Wildung M.R."/>
            <person name="Ritland C.E."/>
            <person name="Bousquet J."/>
            <person name="Jones S.J."/>
            <person name="Bohlmann J."/>
            <person name="Birol I."/>
        </authorList>
    </citation>
    <scope>NUCLEOTIDE SEQUENCE [LARGE SCALE GENOMIC DNA]</scope>
    <source>
        <tissue evidence="2">Flushing bud</tissue>
    </source>
</reference>
<proteinExistence type="predicted"/>
<sequence>MGLKQRMLLGRLLLLSQPDQPLALLIIGIRLGQQGMLLARLLPPIATGSNTGATGSTSPGTGSLTAFHAPARTLRTDP</sequence>
<dbReference type="EMBL" id="LKAM01000005">
    <property type="protein sequence ID" value="KUM48629.1"/>
    <property type="molecule type" value="Genomic_DNA"/>
</dbReference>
<name>A0A101M071_PICGL</name>
<feature type="region of interest" description="Disordered" evidence="1">
    <location>
        <begin position="49"/>
        <end position="78"/>
    </location>
</feature>
<protein>
    <submittedName>
        <fullName evidence="2">Uncharacterized protein</fullName>
    </submittedName>
</protein>
<comment type="caution">
    <text evidence="2">The sequence shown here is derived from an EMBL/GenBank/DDBJ whole genome shotgun (WGS) entry which is preliminary data.</text>
</comment>
<geneLocation type="mitochondrion" evidence="2"/>
<feature type="compositionally biased region" description="Low complexity" evidence="1">
    <location>
        <begin position="49"/>
        <end position="66"/>
    </location>
</feature>
<keyword evidence="2" id="KW-0496">Mitochondrion</keyword>
<dbReference type="AlphaFoldDB" id="A0A101M071"/>
<organism evidence="2">
    <name type="scientific">Picea glauca</name>
    <name type="common">White spruce</name>
    <name type="synonym">Pinus glauca</name>
    <dbReference type="NCBI Taxonomy" id="3330"/>
    <lineage>
        <taxon>Eukaryota</taxon>
        <taxon>Viridiplantae</taxon>
        <taxon>Streptophyta</taxon>
        <taxon>Embryophyta</taxon>
        <taxon>Tracheophyta</taxon>
        <taxon>Spermatophyta</taxon>
        <taxon>Pinopsida</taxon>
        <taxon>Pinidae</taxon>
        <taxon>Conifers I</taxon>
        <taxon>Pinales</taxon>
        <taxon>Pinaceae</taxon>
        <taxon>Picea</taxon>
    </lineage>
</organism>
<evidence type="ECO:0000313" key="2">
    <source>
        <dbReference type="EMBL" id="KUM48629.1"/>
    </source>
</evidence>